<evidence type="ECO:0000313" key="14">
    <source>
        <dbReference type="Proteomes" id="UP000604046"/>
    </source>
</evidence>
<dbReference type="OrthoDB" id="405950at2759"/>
<keyword evidence="3" id="KW-0808">Transferase</keyword>
<evidence type="ECO:0000256" key="9">
    <source>
        <dbReference type="ARBA" id="ARBA00044296"/>
    </source>
</evidence>
<evidence type="ECO:0000259" key="12">
    <source>
        <dbReference type="PROSITE" id="PS50127"/>
    </source>
</evidence>
<dbReference type="EMBL" id="CAJNDS010000347">
    <property type="protein sequence ID" value="CAE7195734.1"/>
    <property type="molecule type" value="Genomic_DNA"/>
</dbReference>
<keyword evidence="14" id="KW-1185">Reference proteome</keyword>
<reference evidence="13" key="1">
    <citation type="submission" date="2021-02" db="EMBL/GenBank/DDBJ databases">
        <authorList>
            <person name="Dougan E. K."/>
            <person name="Rhodes N."/>
            <person name="Thang M."/>
            <person name="Chan C."/>
        </authorList>
    </citation>
    <scope>NUCLEOTIDE SEQUENCE</scope>
</reference>
<dbReference type="AlphaFoldDB" id="A0A812JA29"/>
<evidence type="ECO:0000256" key="8">
    <source>
        <dbReference type="ARBA" id="ARBA00039165"/>
    </source>
</evidence>
<evidence type="ECO:0000256" key="3">
    <source>
        <dbReference type="ARBA" id="ARBA00022679"/>
    </source>
</evidence>
<comment type="pathway">
    <text evidence="2">Protein modification; protein sumoylation.</text>
</comment>
<dbReference type="Pfam" id="PF00179">
    <property type="entry name" value="UQ_con"/>
    <property type="match status" value="1"/>
</dbReference>
<evidence type="ECO:0000256" key="6">
    <source>
        <dbReference type="ARBA" id="ARBA00022840"/>
    </source>
</evidence>
<dbReference type="InterPro" id="IPR016135">
    <property type="entry name" value="UBQ-conjugating_enzyme/RWD"/>
</dbReference>
<evidence type="ECO:0000256" key="2">
    <source>
        <dbReference type="ARBA" id="ARBA00004718"/>
    </source>
</evidence>
<dbReference type="GO" id="GO:0019787">
    <property type="term" value="F:ubiquitin-like protein transferase activity"/>
    <property type="evidence" value="ECO:0007669"/>
    <property type="project" value="UniProtKB-ARBA"/>
</dbReference>
<dbReference type="FunFam" id="3.10.110.10:FF:000035">
    <property type="entry name" value="SUMO-conjugating enzyme ubc9"/>
    <property type="match status" value="1"/>
</dbReference>
<name>A0A812JA29_9DINO</name>
<evidence type="ECO:0000256" key="5">
    <source>
        <dbReference type="ARBA" id="ARBA00022786"/>
    </source>
</evidence>
<comment type="subcellular location">
    <subcellularLocation>
        <location evidence="1">Nucleus</location>
    </subcellularLocation>
</comment>
<keyword evidence="7" id="KW-0539">Nucleus</keyword>
<gene>
    <name evidence="13" type="primary">ubc9</name>
    <name evidence="13" type="ORF">SNAT2548_LOCUS5439</name>
</gene>
<dbReference type="InterPro" id="IPR023313">
    <property type="entry name" value="UBQ-conjugating_AS"/>
</dbReference>
<dbReference type="InterPro" id="IPR000608">
    <property type="entry name" value="UBC"/>
</dbReference>
<evidence type="ECO:0000256" key="4">
    <source>
        <dbReference type="ARBA" id="ARBA00022741"/>
    </source>
</evidence>
<dbReference type="PROSITE" id="PS00183">
    <property type="entry name" value="UBC_1"/>
    <property type="match status" value="1"/>
</dbReference>
<dbReference type="Proteomes" id="UP000604046">
    <property type="component" value="Unassembled WGS sequence"/>
</dbReference>
<feature type="domain" description="UBC core" evidence="12">
    <location>
        <begin position="4"/>
        <end position="162"/>
    </location>
</feature>
<evidence type="ECO:0000256" key="10">
    <source>
        <dbReference type="PROSITE-ProRule" id="PRU10133"/>
    </source>
</evidence>
<protein>
    <recommendedName>
        <fullName evidence="8">SUMO-conjugating enzyme UBC9</fullName>
    </recommendedName>
    <alternativeName>
        <fullName evidence="9">Ubiquitin carrier protein 9</fullName>
    </alternativeName>
</protein>
<organism evidence="13 14">
    <name type="scientific">Symbiodinium natans</name>
    <dbReference type="NCBI Taxonomy" id="878477"/>
    <lineage>
        <taxon>Eukaryota</taxon>
        <taxon>Sar</taxon>
        <taxon>Alveolata</taxon>
        <taxon>Dinophyceae</taxon>
        <taxon>Suessiales</taxon>
        <taxon>Symbiodiniaceae</taxon>
        <taxon>Symbiodinium</taxon>
    </lineage>
</organism>
<evidence type="ECO:0000256" key="11">
    <source>
        <dbReference type="RuleBase" id="RU362109"/>
    </source>
</evidence>
<keyword evidence="4 11" id="KW-0547">Nucleotide-binding</keyword>
<feature type="active site" description="Glycyl thioester intermediate" evidence="10">
    <location>
        <position position="98"/>
    </location>
</feature>
<dbReference type="SUPFAM" id="SSF54495">
    <property type="entry name" value="UBC-like"/>
    <property type="match status" value="1"/>
</dbReference>
<dbReference type="SMART" id="SM00212">
    <property type="entry name" value="UBCc"/>
    <property type="match status" value="1"/>
</dbReference>
<accession>A0A812JA29</accession>
<keyword evidence="5 11" id="KW-0833">Ubl conjugation pathway</keyword>
<dbReference type="InterPro" id="IPR050113">
    <property type="entry name" value="Ub_conjugating_enzyme"/>
</dbReference>
<evidence type="ECO:0000256" key="7">
    <source>
        <dbReference type="ARBA" id="ARBA00023242"/>
    </source>
</evidence>
<dbReference type="CDD" id="cd23798">
    <property type="entry name" value="UBCc_UBE2I"/>
    <property type="match status" value="1"/>
</dbReference>
<keyword evidence="6 11" id="KW-0067">ATP-binding</keyword>
<evidence type="ECO:0000313" key="13">
    <source>
        <dbReference type="EMBL" id="CAE7195734.1"/>
    </source>
</evidence>
<dbReference type="PANTHER" id="PTHR24067">
    <property type="entry name" value="UBIQUITIN-CONJUGATING ENZYME E2"/>
    <property type="match status" value="1"/>
</dbReference>
<comment type="similarity">
    <text evidence="11">Belongs to the ubiquitin-conjugating enzyme family.</text>
</comment>
<proteinExistence type="inferred from homology"/>
<dbReference type="PROSITE" id="PS50127">
    <property type="entry name" value="UBC_2"/>
    <property type="match status" value="1"/>
</dbReference>
<dbReference type="GO" id="GO:0005524">
    <property type="term" value="F:ATP binding"/>
    <property type="evidence" value="ECO:0007669"/>
    <property type="project" value="UniProtKB-UniRule"/>
</dbReference>
<dbReference type="Gene3D" id="3.10.110.10">
    <property type="entry name" value="Ubiquitin Conjugating Enzyme"/>
    <property type="match status" value="1"/>
</dbReference>
<sequence length="289" mass="33197">MASFASKRLAQERAAFKKDHPFGFYAKYAPNEDGKGQNVFKWNCGIPGRAKGPWEGATYALTMEFTEDYPSKPPKCKFAHVHGKPLFHPNVYPSGTVCLSILNEDEDWKPAITIRQILLGIQDLLDNPNAASPAQEEPYRLFSTDKAEYLRRVKKQVSEVAVSVDGGIAQNVHCVRLRALVRGSLYFMVSCLAGMNRRPMGWCNRLRSKKVNIWKYQFMGPDKSEPRVDLLKKFCFFPLLSFECARWLCNHPYHEVKYTRPYWLTRRGFPNFPRSDPHQIGRKGEKSAD</sequence>
<evidence type="ECO:0000256" key="1">
    <source>
        <dbReference type="ARBA" id="ARBA00004123"/>
    </source>
</evidence>
<comment type="caution">
    <text evidence="13">The sequence shown here is derived from an EMBL/GenBank/DDBJ whole genome shotgun (WGS) entry which is preliminary data.</text>
</comment>
<dbReference type="GO" id="GO:0005634">
    <property type="term" value="C:nucleus"/>
    <property type="evidence" value="ECO:0007669"/>
    <property type="project" value="UniProtKB-SubCell"/>
</dbReference>
<dbReference type="GO" id="GO:0005694">
    <property type="term" value="C:chromosome"/>
    <property type="evidence" value="ECO:0007669"/>
    <property type="project" value="UniProtKB-ARBA"/>
</dbReference>